<evidence type="ECO:0000256" key="1">
    <source>
        <dbReference type="SAM" id="Coils"/>
    </source>
</evidence>
<evidence type="ECO:0000313" key="3">
    <source>
        <dbReference type="EMBL" id="KAK4295086.1"/>
    </source>
</evidence>
<sequence length="310" mass="33533">MAGNSREWDLEGSAGHSKAGKKKINRMSGGGIMAGIGEGGAGHLFGHGGTTGYYEQEGATGYYKQEGATGYYKQEGATGYYEQEGATGYYEQEGATGYYEQEGATGYNEQEGATGYYEQEGATGYYKQEGATGYFGQGEIGQVQSQHLFGQLVTGYGEGGVDSFGQGGSGYYGQCGGGVVGQGGTGYRREGRHVFNKCTSSVGEPGMSGEAISGRVPRVAVGRNGARRKHLYEMGPLDDPVMERKRKDAIKAKKKRDKDNQEKAYYLQVLTNTPKEVHQLKMETKKKRKDVAELQKRVDDAMSQLKLHPE</sequence>
<keyword evidence="4" id="KW-1185">Reference proteome</keyword>
<feature type="region of interest" description="Disordered" evidence="2">
    <location>
        <begin position="1"/>
        <end position="26"/>
    </location>
</feature>
<evidence type="ECO:0000256" key="2">
    <source>
        <dbReference type="SAM" id="MobiDB-lite"/>
    </source>
</evidence>
<gene>
    <name evidence="3" type="ORF">Pmani_032335</name>
</gene>
<dbReference type="EMBL" id="JAWZYT010004151">
    <property type="protein sequence ID" value="KAK4295086.1"/>
    <property type="molecule type" value="Genomic_DNA"/>
</dbReference>
<keyword evidence="1" id="KW-0175">Coiled coil</keyword>
<dbReference type="Proteomes" id="UP001292094">
    <property type="component" value="Unassembled WGS sequence"/>
</dbReference>
<comment type="caution">
    <text evidence="3">The sequence shown here is derived from an EMBL/GenBank/DDBJ whole genome shotgun (WGS) entry which is preliminary data.</text>
</comment>
<evidence type="ECO:0000313" key="4">
    <source>
        <dbReference type="Proteomes" id="UP001292094"/>
    </source>
</evidence>
<name>A0AAE1TRR8_9EUCA</name>
<organism evidence="3 4">
    <name type="scientific">Petrolisthes manimaculis</name>
    <dbReference type="NCBI Taxonomy" id="1843537"/>
    <lineage>
        <taxon>Eukaryota</taxon>
        <taxon>Metazoa</taxon>
        <taxon>Ecdysozoa</taxon>
        <taxon>Arthropoda</taxon>
        <taxon>Crustacea</taxon>
        <taxon>Multicrustacea</taxon>
        <taxon>Malacostraca</taxon>
        <taxon>Eumalacostraca</taxon>
        <taxon>Eucarida</taxon>
        <taxon>Decapoda</taxon>
        <taxon>Pleocyemata</taxon>
        <taxon>Anomura</taxon>
        <taxon>Galatheoidea</taxon>
        <taxon>Porcellanidae</taxon>
        <taxon>Petrolisthes</taxon>
    </lineage>
</organism>
<accession>A0AAE1TRR8</accession>
<reference evidence="3" key="1">
    <citation type="submission" date="2023-11" db="EMBL/GenBank/DDBJ databases">
        <title>Genome assemblies of two species of porcelain crab, Petrolisthes cinctipes and Petrolisthes manimaculis (Anomura: Porcellanidae).</title>
        <authorList>
            <person name="Angst P."/>
        </authorList>
    </citation>
    <scope>NUCLEOTIDE SEQUENCE</scope>
    <source>
        <strain evidence="3">PB745_02</strain>
        <tissue evidence="3">Gill</tissue>
    </source>
</reference>
<feature type="coiled-coil region" evidence="1">
    <location>
        <begin position="242"/>
        <end position="304"/>
    </location>
</feature>
<proteinExistence type="predicted"/>
<protein>
    <submittedName>
        <fullName evidence="3">Uncharacterized protein</fullName>
    </submittedName>
</protein>
<dbReference type="AlphaFoldDB" id="A0AAE1TRR8"/>